<keyword evidence="3" id="KW-1185">Reference proteome</keyword>
<name>A0ABQ7J8S6_9APIC</name>
<dbReference type="SUPFAM" id="SSF48371">
    <property type="entry name" value="ARM repeat"/>
    <property type="match status" value="1"/>
</dbReference>
<dbReference type="InterPro" id="IPR019399">
    <property type="entry name" value="Parkin_co-regulated_protein"/>
</dbReference>
<keyword evidence="2" id="KW-0966">Cell projection</keyword>
<comment type="caution">
    <text evidence="2">The sequence shown here is derived from an EMBL/GenBank/DDBJ whole genome shotgun (WGS) entry which is preliminary data.</text>
</comment>
<reference evidence="2 3" key="1">
    <citation type="journal article" date="2020" name="bioRxiv">
        <title>Metabolic contributions of an alphaproteobacterial endosymbiont in the apicomplexan Cardiosporidium cionae.</title>
        <authorList>
            <person name="Hunter E.S."/>
            <person name="Paight C.J."/>
            <person name="Lane C.E."/>
        </authorList>
    </citation>
    <scope>NUCLEOTIDE SEQUENCE [LARGE SCALE GENOMIC DNA]</scope>
    <source>
        <strain evidence="2">ESH_2018</strain>
    </source>
</reference>
<proteinExistence type="predicted"/>
<protein>
    <submittedName>
        <fullName evidence="2">Flagellar/basal body protein, PACRG family protein</fullName>
    </submittedName>
</protein>
<sequence length="248" mass="28854">MQSDIIRPRIALTLNDARKKMIDPGYRRRDHIEGMLPRNAESPFGDFPESRNSLSSSNYKGGIRSLKSQLRASKNVNARQRISPTELRRFYNRGDLPVCIHHQNSHNTIEWKEDINTLNYHCFLPIFFDGLREKEDPYRLLAVQGVYDLLNHGKSKILAVIPQLILPIQRALQTRDTEVIATVLKILQVMNRQKNIGDQIDYSQRLRLDVGELIDETLQLFDKHGGENAYINIKYMVPTYENCDRHKK</sequence>
<dbReference type="InterPro" id="IPR016024">
    <property type="entry name" value="ARM-type_fold"/>
</dbReference>
<accession>A0ABQ7J8S6</accession>
<dbReference type="PANTHER" id="PTHR21207">
    <property type="entry name" value="PARKIN COREGULATED GENE PROTEIN PARK2 COREGULATED"/>
    <property type="match status" value="1"/>
</dbReference>
<dbReference type="EMBL" id="JADAQX010000394">
    <property type="protein sequence ID" value="KAF8820403.1"/>
    <property type="molecule type" value="Genomic_DNA"/>
</dbReference>
<feature type="region of interest" description="Disordered" evidence="1">
    <location>
        <begin position="37"/>
        <end position="59"/>
    </location>
</feature>
<dbReference type="Proteomes" id="UP000823046">
    <property type="component" value="Unassembled WGS sequence"/>
</dbReference>
<evidence type="ECO:0000256" key="1">
    <source>
        <dbReference type="SAM" id="MobiDB-lite"/>
    </source>
</evidence>
<keyword evidence="2" id="KW-0282">Flagellum</keyword>
<dbReference type="Pfam" id="PF10274">
    <property type="entry name" value="ParcG"/>
    <property type="match status" value="1"/>
</dbReference>
<evidence type="ECO:0000313" key="3">
    <source>
        <dbReference type="Proteomes" id="UP000823046"/>
    </source>
</evidence>
<dbReference type="PANTHER" id="PTHR21207:SF2">
    <property type="entry name" value="PARKIN COREGULATED GENE PROTEIN"/>
    <property type="match status" value="1"/>
</dbReference>
<organism evidence="2 3">
    <name type="scientific">Cardiosporidium cionae</name>
    <dbReference type="NCBI Taxonomy" id="476202"/>
    <lineage>
        <taxon>Eukaryota</taxon>
        <taxon>Sar</taxon>
        <taxon>Alveolata</taxon>
        <taxon>Apicomplexa</taxon>
        <taxon>Aconoidasida</taxon>
        <taxon>Nephromycida</taxon>
        <taxon>Cardiosporidium</taxon>
    </lineage>
</organism>
<feature type="compositionally biased region" description="Polar residues" evidence="1">
    <location>
        <begin position="50"/>
        <end position="59"/>
    </location>
</feature>
<evidence type="ECO:0000313" key="2">
    <source>
        <dbReference type="EMBL" id="KAF8820403.1"/>
    </source>
</evidence>
<keyword evidence="2" id="KW-0969">Cilium</keyword>
<gene>
    <name evidence="2" type="ORF">IE077_003213</name>
</gene>